<feature type="transmembrane region" description="Helical" evidence="1">
    <location>
        <begin position="45"/>
        <end position="64"/>
    </location>
</feature>
<protein>
    <submittedName>
        <fullName evidence="2">Membrane protein</fullName>
    </submittedName>
</protein>
<evidence type="ECO:0000256" key="1">
    <source>
        <dbReference type="SAM" id="Phobius"/>
    </source>
</evidence>
<keyword evidence="1" id="KW-0812">Transmembrane</keyword>
<feature type="transmembrane region" description="Helical" evidence="1">
    <location>
        <begin position="70"/>
        <end position="89"/>
    </location>
</feature>
<sequence>MILGMSFATVTMVHVIISLIAIVAGLVVMFGMLASRRMPGLTSIFLAFTILTNASGLLIPPLLFEKPLPSHMIGILSLVLLTIACIALYGMKLAGAWRWIYALTALVSLYLNVFVLVIQSFLKVPALHVLAPSVPPAELPFAIVQGIVLVFFVVVIIGVIRRYRPMLTVNAISSISRSSPAR</sequence>
<proteinExistence type="predicted"/>
<reference evidence="3" key="1">
    <citation type="journal article" date="2019" name="Int. J. Syst. Evol. Microbiol.">
        <title>The Global Catalogue of Microorganisms (GCM) 10K type strain sequencing project: providing services to taxonomists for standard genome sequencing and annotation.</title>
        <authorList>
            <consortium name="The Broad Institute Genomics Platform"/>
            <consortium name="The Broad Institute Genome Sequencing Center for Infectious Disease"/>
            <person name="Wu L."/>
            <person name="Ma J."/>
        </authorList>
    </citation>
    <scope>NUCLEOTIDE SEQUENCE [LARGE SCALE GENOMIC DNA]</scope>
    <source>
        <strain evidence="3">NBRC 102520</strain>
    </source>
</reference>
<feature type="transmembrane region" description="Helical" evidence="1">
    <location>
        <begin position="12"/>
        <end position="33"/>
    </location>
</feature>
<dbReference type="EMBL" id="BSOW01000002">
    <property type="protein sequence ID" value="GLR84103.1"/>
    <property type="molecule type" value="Genomic_DNA"/>
</dbReference>
<dbReference type="RefSeq" id="WP_284261367.1">
    <property type="nucleotide sequence ID" value="NZ_BSOW01000002.1"/>
</dbReference>
<accession>A0ABQ6APC3</accession>
<name>A0ABQ6APC3_9BRAD</name>
<keyword evidence="1" id="KW-0472">Membrane</keyword>
<dbReference type="Proteomes" id="UP001156905">
    <property type="component" value="Unassembled WGS sequence"/>
</dbReference>
<feature type="transmembrane region" description="Helical" evidence="1">
    <location>
        <begin position="142"/>
        <end position="160"/>
    </location>
</feature>
<evidence type="ECO:0000313" key="2">
    <source>
        <dbReference type="EMBL" id="GLR84103.1"/>
    </source>
</evidence>
<gene>
    <name evidence="2" type="ORF">GCM10007857_08130</name>
</gene>
<keyword evidence="3" id="KW-1185">Reference proteome</keyword>
<evidence type="ECO:0000313" key="3">
    <source>
        <dbReference type="Proteomes" id="UP001156905"/>
    </source>
</evidence>
<comment type="caution">
    <text evidence="2">The sequence shown here is derived from an EMBL/GenBank/DDBJ whole genome shotgun (WGS) entry which is preliminary data.</text>
</comment>
<feature type="transmembrane region" description="Helical" evidence="1">
    <location>
        <begin position="101"/>
        <end position="122"/>
    </location>
</feature>
<keyword evidence="1" id="KW-1133">Transmembrane helix</keyword>
<organism evidence="2 3">
    <name type="scientific">Bradyrhizobium iriomotense</name>
    <dbReference type="NCBI Taxonomy" id="441950"/>
    <lineage>
        <taxon>Bacteria</taxon>
        <taxon>Pseudomonadati</taxon>
        <taxon>Pseudomonadota</taxon>
        <taxon>Alphaproteobacteria</taxon>
        <taxon>Hyphomicrobiales</taxon>
        <taxon>Nitrobacteraceae</taxon>
        <taxon>Bradyrhizobium</taxon>
    </lineage>
</organism>